<gene>
    <name evidence="4" type="ORF">PMACD_LOCUS3951</name>
</gene>
<keyword evidence="2" id="KW-0732">Signal</keyword>
<reference evidence="4" key="1">
    <citation type="submission" date="2021-02" db="EMBL/GenBank/DDBJ databases">
        <authorList>
            <person name="Steward A R."/>
        </authorList>
    </citation>
    <scope>NUCLEOTIDE SEQUENCE</scope>
</reference>
<sequence length="577" mass="65482">MRALIFLCFINWIKGNVVVETESGKIAGKIVQSIIPGERYFSFLGIPFAQPPIGQLRFKAPVPHEAWDDVLEAKKERKSCAQYNIPSSGNEFGFCGNEDCLYLSIHTPHLPVDKDVKLPVIVFLYNQHFKTSYNNSKDYGPDFFMKEEVILVTVNHRLGAFGFLAFGDNVLPGNNGLRDILLALQWLNKNIKNFNGDPSRVTLMGHQGGAAMADILMRSPKSKGLFSSVILQSGTALSPVSFAKDPSKKAISLTENLEDKATTSKSIIERLSDVTAEQIADAELLCIHPDESREHQRGVLPFPPVIEHDHPDAVITSYPEDNSAPINIPIMIGYGSRESIEACARFLHKPNYLTFADRDFVFLMPIRSGYRFQLNDQIYLEAIDEIKEYYFDEGYVKVSQPGEYMSYINDASTFYPMDYTLRHLLNVSKSSVYYYMFDYNGDLNYKKQSILKDALALDGTWGASVGDDLCYLFICNPIRKKYRKLLEEEDVEEIKVLKTMVRLYANFARSGNPTPEGEKFVWKPATKENKEILVISDELRIVNNLYNDKVKFWDDFLAKYKALAVDGVVKDKARDEL</sequence>
<dbReference type="OrthoDB" id="3200163at2759"/>
<dbReference type="InterPro" id="IPR029058">
    <property type="entry name" value="AB_hydrolase_fold"/>
</dbReference>
<protein>
    <recommendedName>
        <fullName evidence="3">Carboxylesterase type B domain-containing protein</fullName>
    </recommendedName>
</protein>
<keyword evidence="1" id="KW-0325">Glycoprotein</keyword>
<evidence type="ECO:0000256" key="1">
    <source>
        <dbReference type="ARBA" id="ARBA00023180"/>
    </source>
</evidence>
<feature type="chain" id="PRO_5032684169" description="Carboxylesterase type B domain-containing protein" evidence="2">
    <location>
        <begin position="16"/>
        <end position="577"/>
    </location>
</feature>
<dbReference type="AlphaFoldDB" id="A0A821PPT0"/>
<organism evidence="4 5">
    <name type="scientific">Pieris macdunnoughi</name>
    <dbReference type="NCBI Taxonomy" id="345717"/>
    <lineage>
        <taxon>Eukaryota</taxon>
        <taxon>Metazoa</taxon>
        <taxon>Ecdysozoa</taxon>
        <taxon>Arthropoda</taxon>
        <taxon>Hexapoda</taxon>
        <taxon>Insecta</taxon>
        <taxon>Pterygota</taxon>
        <taxon>Neoptera</taxon>
        <taxon>Endopterygota</taxon>
        <taxon>Lepidoptera</taxon>
        <taxon>Glossata</taxon>
        <taxon>Ditrysia</taxon>
        <taxon>Papilionoidea</taxon>
        <taxon>Pieridae</taxon>
        <taxon>Pierinae</taxon>
        <taxon>Pieris</taxon>
    </lineage>
</organism>
<evidence type="ECO:0000259" key="3">
    <source>
        <dbReference type="Pfam" id="PF00135"/>
    </source>
</evidence>
<dbReference type="Pfam" id="PF00135">
    <property type="entry name" value="COesterase"/>
    <property type="match status" value="1"/>
</dbReference>
<feature type="signal peptide" evidence="2">
    <location>
        <begin position="1"/>
        <end position="15"/>
    </location>
</feature>
<dbReference type="InterPro" id="IPR050309">
    <property type="entry name" value="Type-B_Carboxylest/Lipase"/>
</dbReference>
<dbReference type="EMBL" id="CAJOBZ010000006">
    <property type="protein sequence ID" value="CAF4809433.1"/>
    <property type="molecule type" value="Genomic_DNA"/>
</dbReference>
<dbReference type="Gene3D" id="3.40.50.1820">
    <property type="entry name" value="alpha/beta hydrolase"/>
    <property type="match status" value="1"/>
</dbReference>
<comment type="caution">
    <text evidence="4">The sequence shown here is derived from an EMBL/GenBank/DDBJ whole genome shotgun (WGS) entry which is preliminary data.</text>
</comment>
<dbReference type="SUPFAM" id="SSF53474">
    <property type="entry name" value="alpha/beta-Hydrolases"/>
    <property type="match status" value="1"/>
</dbReference>
<keyword evidence="5" id="KW-1185">Reference proteome</keyword>
<dbReference type="Proteomes" id="UP000663880">
    <property type="component" value="Unassembled WGS sequence"/>
</dbReference>
<accession>A0A821PPT0</accession>
<dbReference type="InterPro" id="IPR002018">
    <property type="entry name" value="CarbesteraseB"/>
</dbReference>
<proteinExistence type="predicted"/>
<feature type="domain" description="Carboxylesterase type B" evidence="3">
    <location>
        <begin position="17"/>
        <end position="553"/>
    </location>
</feature>
<dbReference type="PANTHER" id="PTHR11559">
    <property type="entry name" value="CARBOXYLESTERASE"/>
    <property type="match status" value="1"/>
</dbReference>
<evidence type="ECO:0000313" key="5">
    <source>
        <dbReference type="Proteomes" id="UP000663880"/>
    </source>
</evidence>
<evidence type="ECO:0000313" key="4">
    <source>
        <dbReference type="EMBL" id="CAF4809433.1"/>
    </source>
</evidence>
<name>A0A821PPT0_9NEOP</name>
<evidence type="ECO:0000256" key="2">
    <source>
        <dbReference type="SAM" id="SignalP"/>
    </source>
</evidence>